<feature type="compositionally biased region" description="Basic and acidic residues" evidence="2">
    <location>
        <begin position="218"/>
        <end position="228"/>
    </location>
</feature>
<dbReference type="Proteomes" id="UP000275078">
    <property type="component" value="Unassembled WGS sequence"/>
</dbReference>
<evidence type="ECO:0000256" key="2">
    <source>
        <dbReference type="SAM" id="MobiDB-lite"/>
    </source>
</evidence>
<keyword evidence="1" id="KW-0175">Coiled coil</keyword>
<protein>
    <submittedName>
        <fullName evidence="3">Uncharacterized protein</fullName>
    </submittedName>
</protein>
<feature type="compositionally biased region" description="Polar residues" evidence="2">
    <location>
        <begin position="316"/>
        <end position="335"/>
    </location>
</feature>
<name>A0A3N4HQK2_ASCIM</name>
<evidence type="ECO:0000256" key="1">
    <source>
        <dbReference type="SAM" id="Coils"/>
    </source>
</evidence>
<proteinExistence type="predicted"/>
<organism evidence="3 4">
    <name type="scientific">Ascobolus immersus RN42</name>
    <dbReference type="NCBI Taxonomy" id="1160509"/>
    <lineage>
        <taxon>Eukaryota</taxon>
        <taxon>Fungi</taxon>
        <taxon>Dikarya</taxon>
        <taxon>Ascomycota</taxon>
        <taxon>Pezizomycotina</taxon>
        <taxon>Pezizomycetes</taxon>
        <taxon>Pezizales</taxon>
        <taxon>Ascobolaceae</taxon>
        <taxon>Ascobolus</taxon>
    </lineage>
</organism>
<feature type="compositionally biased region" description="Acidic residues" evidence="2">
    <location>
        <begin position="367"/>
        <end position="376"/>
    </location>
</feature>
<dbReference type="AlphaFoldDB" id="A0A3N4HQK2"/>
<feature type="region of interest" description="Disordered" evidence="2">
    <location>
        <begin position="174"/>
        <end position="231"/>
    </location>
</feature>
<evidence type="ECO:0000313" key="3">
    <source>
        <dbReference type="EMBL" id="RPA75989.1"/>
    </source>
</evidence>
<sequence length="471" mass="51948">MPPTAASPTVASHNPEAIQCVYSVNIKAYNNCEKDPYYTHENAELYSNLEQANASARQCSLFGSGQTMYIPAADQITKGELSTTKSQTDTGKHRLPGSAVSASKVERSFDKYGCISYTAWFLRADRLSFSKGPGGQYHGRYVTATVQRIPLMDSIKRITPPIAANRVQYMPEGTLPMATTPASTSEVRSSVPRSPSIPPSVQASPSTQVESPSCIKRQAKDEPHDHSKGSIGQEDPFLLLAISLASVVLALAGVSSSRYPTTVHNPSGYFPCTTIGPQVSSPFSSSDTSRRAPPITMIEGLPIQRVSPRPRFNHRFASTASRTATGSQEDFSTKGTESRPHTKPLQQTQSNLSRFDNVKDTSTEANESSDDELDDDAFEESKRAMLAVLDKHRAIIKDNRRSKKADGWEKSAKLQEQVEILAEEKRAFECKRAELELKAQEYMVWKEKYERIARIMLEGLSVVDSSERQRG</sequence>
<reference evidence="3 4" key="1">
    <citation type="journal article" date="2018" name="Nat. Ecol. Evol.">
        <title>Pezizomycetes genomes reveal the molecular basis of ectomycorrhizal truffle lifestyle.</title>
        <authorList>
            <person name="Murat C."/>
            <person name="Payen T."/>
            <person name="Noel B."/>
            <person name="Kuo A."/>
            <person name="Morin E."/>
            <person name="Chen J."/>
            <person name="Kohler A."/>
            <person name="Krizsan K."/>
            <person name="Balestrini R."/>
            <person name="Da Silva C."/>
            <person name="Montanini B."/>
            <person name="Hainaut M."/>
            <person name="Levati E."/>
            <person name="Barry K.W."/>
            <person name="Belfiori B."/>
            <person name="Cichocki N."/>
            <person name="Clum A."/>
            <person name="Dockter R.B."/>
            <person name="Fauchery L."/>
            <person name="Guy J."/>
            <person name="Iotti M."/>
            <person name="Le Tacon F."/>
            <person name="Lindquist E.A."/>
            <person name="Lipzen A."/>
            <person name="Malagnac F."/>
            <person name="Mello A."/>
            <person name="Molinier V."/>
            <person name="Miyauchi S."/>
            <person name="Poulain J."/>
            <person name="Riccioni C."/>
            <person name="Rubini A."/>
            <person name="Sitrit Y."/>
            <person name="Splivallo R."/>
            <person name="Traeger S."/>
            <person name="Wang M."/>
            <person name="Zifcakova L."/>
            <person name="Wipf D."/>
            <person name="Zambonelli A."/>
            <person name="Paolocci F."/>
            <person name="Nowrousian M."/>
            <person name="Ottonello S."/>
            <person name="Baldrian P."/>
            <person name="Spatafora J.W."/>
            <person name="Henrissat B."/>
            <person name="Nagy L.G."/>
            <person name="Aury J.M."/>
            <person name="Wincker P."/>
            <person name="Grigoriev I.V."/>
            <person name="Bonfante P."/>
            <person name="Martin F.M."/>
        </authorList>
    </citation>
    <scope>NUCLEOTIDE SEQUENCE [LARGE SCALE GENOMIC DNA]</scope>
    <source>
        <strain evidence="3 4">RN42</strain>
    </source>
</reference>
<feature type="compositionally biased region" description="Polar residues" evidence="2">
    <location>
        <begin position="344"/>
        <end position="354"/>
    </location>
</feature>
<evidence type="ECO:0000313" key="4">
    <source>
        <dbReference type="Proteomes" id="UP000275078"/>
    </source>
</evidence>
<feature type="compositionally biased region" description="Polar residues" evidence="2">
    <location>
        <begin position="202"/>
        <end position="211"/>
    </location>
</feature>
<keyword evidence="4" id="KW-1185">Reference proteome</keyword>
<gene>
    <name evidence="3" type="ORF">BJ508DRAFT_331587</name>
</gene>
<feature type="coiled-coil region" evidence="1">
    <location>
        <begin position="411"/>
        <end position="438"/>
    </location>
</feature>
<feature type="region of interest" description="Disordered" evidence="2">
    <location>
        <begin position="279"/>
        <end position="376"/>
    </location>
</feature>
<accession>A0A3N4HQK2</accession>
<feature type="compositionally biased region" description="Low complexity" evidence="2">
    <location>
        <begin position="183"/>
        <end position="194"/>
    </location>
</feature>
<dbReference type="EMBL" id="ML119753">
    <property type="protein sequence ID" value="RPA75989.1"/>
    <property type="molecule type" value="Genomic_DNA"/>
</dbReference>